<dbReference type="SMR" id="A0A0H3M2Z3"/>
<sequence length="252" mass="27246">MAGRRCPQDSVRPLAVAVAVATLAMSAVACGPKSPDFQSILSTSPTTSAVSTTTEVPVPLWKYLESVGVTGEPVAPSSLTDLTVSIPTPPGWAPMKNPNITPNTEMIAKGESYPTAMLMVFKLHRDFDIAEALKHGTADARLSTNFTELDSSTADFNGFPSSMIQGSYDLHGRRLHTWNRIVFPTGAGQAALPGAAHHHESGQRGRQARFRHRGDHRRIRRRGKVIVRTVGAQLSEQLTRIEFPQCSSHGLA</sequence>
<reference evidence="4 5" key="1">
    <citation type="journal article" date="2007" name="Proc. Natl. Acad. Sci. U.S.A.">
        <title>Genome plasticity of BCG and impact on vaccine efficacy.</title>
        <authorList>
            <person name="Brosch R."/>
            <person name="Gordon S.V."/>
            <person name="Garnier T."/>
            <person name="Eiglmeier K."/>
            <person name="Frigui W."/>
            <person name="Valenti P."/>
            <person name="Dos Santos S."/>
            <person name="Duthoy S."/>
            <person name="Lacroix C."/>
            <person name="Garcia-Pelayo C."/>
            <person name="Inwald J.K."/>
            <person name="Golby P."/>
            <person name="Garcia J.N."/>
            <person name="Hewinson R.G."/>
            <person name="Behr M.A."/>
            <person name="Quail M.A."/>
            <person name="Churcher C."/>
            <person name="Barrell B.G."/>
            <person name="Parkhill J."/>
            <person name="Cole S.T."/>
        </authorList>
    </citation>
    <scope>NUCLEOTIDE SEQUENCE [LARGE SCALE GENOMIC DNA]</scope>
    <source>
        <strain evidence="5">BCG / Pasteur 1173P2</strain>
    </source>
</reference>
<dbReference type="Gene3D" id="3.40.1000.10">
    <property type="entry name" value="Mog1/PsbP, alpha/beta/alpha sandwich"/>
    <property type="match status" value="1"/>
</dbReference>
<feature type="compositionally biased region" description="Basic residues" evidence="2">
    <location>
        <begin position="206"/>
        <end position="217"/>
    </location>
</feature>
<dbReference type="PROSITE" id="PS51257">
    <property type="entry name" value="PROKAR_LIPOPROTEIN"/>
    <property type="match status" value="1"/>
</dbReference>
<dbReference type="AlphaFoldDB" id="A0A0H3M2Z3"/>
<evidence type="ECO:0000313" key="5">
    <source>
        <dbReference type="Proteomes" id="UP000001472"/>
    </source>
</evidence>
<dbReference type="InterPro" id="IPR019674">
    <property type="entry name" value="Lipoprotein_LpqN/LpqT-like"/>
</dbReference>
<name>A0A0H3M2Z3_MYCBP</name>
<evidence type="ECO:0000313" key="4">
    <source>
        <dbReference type="EMBL" id="CAL71060.1"/>
    </source>
</evidence>
<organism evidence="4 5">
    <name type="scientific">Mycobacterium bovis (strain BCG / Pasteur 1173P2)</name>
    <dbReference type="NCBI Taxonomy" id="410289"/>
    <lineage>
        <taxon>Bacteria</taxon>
        <taxon>Bacillati</taxon>
        <taxon>Actinomycetota</taxon>
        <taxon>Actinomycetes</taxon>
        <taxon>Mycobacteriales</taxon>
        <taxon>Mycobacteriaceae</taxon>
        <taxon>Mycobacterium</taxon>
        <taxon>Mycobacterium tuberculosis complex</taxon>
    </lineage>
</organism>
<accession>A0A0H3M2Z3</accession>
<evidence type="ECO:0000256" key="3">
    <source>
        <dbReference type="SAM" id="SignalP"/>
    </source>
</evidence>
<dbReference type="Pfam" id="PF10738">
    <property type="entry name" value="Lpp-LpqN"/>
    <property type="match status" value="1"/>
</dbReference>
<dbReference type="KEGG" id="mbb:BCG_1073c"/>
<feature type="region of interest" description="Disordered" evidence="2">
    <location>
        <begin position="191"/>
        <end position="217"/>
    </location>
</feature>
<keyword evidence="4" id="KW-0449">Lipoprotein</keyword>
<feature type="chain" id="PRO_5002615406" evidence="3">
    <location>
        <begin position="30"/>
        <end position="252"/>
    </location>
</feature>
<dbReference type="HOGENOM" id="CLU_1101888_0_0_11"/>
<evidence type="ECO:0000256" key="2">
    <source>
        <dbReference type="SAM" id="MobiDB-lite"/>
    </source>
</evidence>
<feature type="signal peptide" evidence="3">
    <location>
        <begin position="1"/>
        <end position="29"/>
    </location>
</feature>
<evidence type="ECO:0000256" key="1">
    <source>
        <dbReference type="ARBA" id="ARBA00022729"/>
    </source>
</evidence>
<keyword evidence="1 3" id="KW-0732">Signal</keyword>
<dbReference type="Proteomes" id="UP000001472">
    <property type="component" value="Chromosome"/>
</dbReference>
<gene>
    <name evidence="4" type="primary">lpqT</name>
    <name evidence="4" type="ordered locus">BCG_1073c</name>
</gene>
<proteinExistence type="predicted"/>
<dbReference type="EMBL" id="AM408590">
    <property type="protein sequence ID" value="CAL71060.1"/>
    <property type="molecule type" value="Genomic_DNA"/>
</dbReference>
<protein>
    <submittedName>
        <fullName evidence="4">Conserved lipoprotein lpqT</fullName>
    </submittedName>
</protein>